<evidence type="ECO:0000313" key="3">
    <source>
        <dbReference type="Proteomes" id="UP000515472"/>
    </source>
</evidence>
<keyword evidence="3" id="KW-1185">Reference proteome</keyword>
<evidence type="ECO:0000256" key="1">
    <source>
        <dbReference type="SAM" id="SignalP"/>
    </source>
</evidence>
<proteinExistence type="predicted"/>
<organism evidence="2 3">
    <name type="scientific">Citrifermentans bremense</name>
    <dbReference type="NCBI Taxonomy" id="60035"/>
    <lineage>
        <taxon>Bacteria</taxon>
        <taxon>Pseudomonadati</taxon>
        <taxon>Thermodesulfobacteriota</taxon>
        <taxon>Desulfuromonadia</taxon>
        <taxon>Geobacterales</taxon>
        <taxon>Geobacteraceae</taxon>
        <taxon>Citrifermentans</taxon>
    </lineage>
</organism>
<accession>A0A6S6M4L1</accession>
<evidence type="ECO:0008006" key="4">
    <source>
        <dbReference type="Google" id="ProtNLM"/>
    </source>
</evidence>
<keyword evidence="1" id="KW-0732">Signal</keyword>
<dbReference type="RefSeq" id="WP_185243082.1">
    <property type="nucleotide sequence ID" value="NZ_AP023213.1"/>
</dbReference>
<feature type="chain" id="PRO_5027606351" description="Kazal-like domain-containing protein" evidence="1">
    <location>
        <begin position="26"/>
        <end position="132"/>
    </location>
</feature>
<dbReference type="EMBL" id="AP023213">
    <property type="protein sequence ID" value="BCG48319.1"/>
    <property type="molecule type" value="Genomic_DNA"/>
</dbReference>
<dbReference type="AlphaFoldDB" id="A0A6S6M4L1"/>
<name>A0A6S6M4L1_9BACT</name>
<dbReference type="Proteomes" id="UP000515472">
    <property type="component" value="Chromosome"/>
</dbReference>
<dbReference type="KEGG" id="gbn:GEOBRER4_30690"/>
<gene>
    <name evidence="2" type="ORF">GEOBRER4_n3206</name>
</gene>
<reference evidence="2 3" key="1">
    <citation type="submission" date="2020-06" db="EMBL/GenBank/DDBJ databases">
        <title>Interaction of electrochemicaly active bacteria, Geobacter bremensis R4 on different carbon anode.</title>
        <authorList>
            <person name="Meng L."/>
            <person name="Yoshida N."/>
        </authorList>
    </citation>
    <scope>NUCLEOTIDE SEQUENCE [LARGE SCALE GENOMIC DNA]</scope>
    <source>
        <strain evidence="2 3">R4</strain>
    </source>
</reference>
<sequence>MTTLTQNVIFFLITCFLLGPVTALAAEPHKEIPPIVDMLQGGGAKLSSDKKYIVNDKGEIIAKETVNSYKKKSASEAAMTLAAEPGKEGAPAAPTVVFCNKKCGLIQKHCYTDNDGNIVCINNCEKELMICD</sequence>
<feature type="signal peptide" evidence="1">
    <location>
        <begin position="1"/>
        <end position="25"/>
    </location>
</feature>
<protein>
    <recommendedName>
        <fullName evidence="4">Kazal-like domain-containing protein</fullName>
    </recommendedName>
</protein>
<evidence type="ECO:0000313" key="2">
    <source>
        <dbReference type="EMBL" id="BCG48319.1"/>
    </source>
</evidence>